<keyword evidence="6" id="KW-0653">Protein transport</keyword>
<dbReference type="InterPro" id="IPR004648">
    <property type="entry name" value="Oligpept_transpt"/>
</dbReference>
<feature type="transmembrane region" description="Helical" evidence="9">
    <location>
        <begin position="304"/>
        <end position="322"/>
    </location>
</feature>
<dbReference type="Pfam" id="PF03169">
    <property type="entry name" value="OPT"/>
    <property type="match status" value="1"/>
</dbReference>
<dbReference type="EMBL" id="CALTRL010003814">
    <property type="protein sequence ID" value="CAH7682048.1"/>
    <property type="molecule type" value="Genomic_DNA"/>
</dbReference>
<feature type="transmembrane region" description="Helical" evidence="9">
    <location>
        <begin position="99"/>
        <end position="122"/>
    </location>
</feature>
<gene>
    <name evidence="10" type="ORF">PPACK8108_LOCUS14745</name>
</gene>
<keyword evidence="5" id="KW-0571">Peptide transport</keyword>
<reference evidence="10" key="1">
    <citation type="submission" date="2022-06" db="EMBL/GenBank/DDBJ databases">
        <authorList>
            <consortium name="SYNGENTA / RWTH Aachen University"/>
        </authorList>
    </citation>
    <scope>NUCLEOTIDE SEQUENCE</scope>
</reference>
<keyword evidence="11" id="KW-1185">Reference proteome</keyword>
<evidence type="ECO:0000256" key="6">
    <source>
        <dbReference type="ARBA" id="ARBA00022927"/>
    </source>
</evidence>
<evidence type="ECO:0000256" key="8">
    <source>
        <dbReference type="ARBA" id="ARBA00023136"/>
    </source>
</evidence>
<feature type="transmembrane region" description="Helical" evidence="9">
    <location>
        <begin position="452"/>
        <end position="473"/>
    </location>
</feature>
<feature type="transmembrane region" description="Helical" evidence="9">
    <location>
        <begin position="527"/>
        <end position="557"/>
    </location>
</feature>
<dbReference type="AlphaFoldDB" id="A0AAV0BAE6"/>
<comment type="similarity">
    <text evidence="2">Belongs to the oligopeptide OPT transporter family.</text>
</comment>
<evidence type="ECO:0000256" key="1">
    <source>
        <dbReference type="ARBA" id="ARBA00004141"/>
    </source>
</evidence>
<evidence type="ECO:0000256" key="3">
    <source>
        <dbReference type="ARBA" id="ARBA00022448"/>
    </source>
</evidence>
<feature type="transmembrane region" description="Helical" evidence="9">
    <location>
        <begin position="71"/>
        <end position="90"/>
    </location>
</feature>
<dbReference type="PANTHER" id="PTHR22601">
    <property type="entry name" value="ISP4 LIKE PROTEIN"/>
    <property type="match status" value="1"/>
</dbReference>
<dbReference type="Proteomes" id="UP001153365">
    <property type="component" value="Unassembled WGS sequence"/>
</dbReference>
<sequence>MNPSEVEKSDRNRFELCTLSSQSYECHEQMASSDADDKNISRNLRLKVETEAQESVVEVIEECQTITVRSILVGLLASLFASAVAQFFLFKPALVRIEILFIQIVCLLLGRACSLIPGPSWWNYGEFSIKEVTFSTIMAASAASGAMGVEALAAQDLFFNKKLSHLLSLMILFSSQLVGYGFSGLLRPLLLHNSSIPFPSILPNVALFHSMSARTPTAKKQLSFFKKTLALVSIYEVFPTYIMPALQAISPWCLVMPQVPAITNLFGGSLPGEGMGLFSISADWALVGSYSPLYVPLDAQINEIFSFFVSIFLFMAAYRYNFFGSAPMPFISFQLFDSHGKPYDTKRAIFPNGTGNAEVIREIGTPSYSISVVLAKTMLCMGTSASITTAIAATWAVYRSPGKPKTEEIKKRDSTIKKTTGEFHWTGYLIIFLFSVALAIAASQLSGSGLSILGLLVALSVAGLLSLTAGYFYGTVGIPLMVAPAVQMIGGLLFPGNALGNMWFTIYGSTSVMQSVSMLKDLKLGQYMQLTPVATVAAQLSGTFVGVIIHYAVMILLVSTQREALLLPYGNGIFSGVLPSIFAVEATAWGVFGREMFFPGKRYFILPIALFFGLFIPIPFIVIKKYRPRSILKYFNATLFCVSMAGNILSESFYGSLACLLNKTITGNSDFHFIPLKH</sequence>
<keyword evidence="7 9" id="KW-1133">Transmembrane helix</keyword>
<organism evidence="10 11">
    <name type="scientific">Phakopsora pachyrhizi</name>
    <name type="common">Asian soybean rust disease fungus</name>
    <dbReference type="NCBI Taxonomy" id="170000"/>
    <lineage>
        <taxon>Eukaryota</taxon>
        <taxon>Fungi</taxon>
        <taxon>Dikarya</taxon>
        <taxon>Basidiomycota</taxon>
        <taxon>Pucciniomycotina</taxon>
        <taxon>Pucciniomycetes</taxon>
        <taxon>Pucciniales</taxon>
        <taxon>Phakopsoraceae</taxon>
        <taxon>Phakopsora</taxon>
    </lineage>
</organism>
<evidence type="ECO:0000313" key="10">
    <source>
        <dbReference type="EMBL" id="CAH7682048.1"/>
    </source>
</evidence>
<feature type="transmembrane region" description="Helical" evidence="9">
    <location>
        <begin position="425"/>
        <end position="446"/>
    </location>
</feature>
<dbReference type="InterPro" id="IPR004813">
    <property type="entry name" value="OPT"/>
</dbReference>
<dbReference type="GO" id="GO:0035673">
    <property type="term" value="F:oligopeptide transmembrane transporter activity"/>
    <property type="evidence" value="ECO:0007669"/>
    <property type="project" value="InterPro"/>
</dbReference>
<evidence type="ECO:0000256" key="7">
    <source>
        <dbReference type="ARBA" id="ARBA00022989"/>
    </source>
</evidence>
<comment type="caution">
    <text evidence="10">The sequence shown here is derived from an EMBL/GenBank/DDBJ whole genome shotgun (WGS) entry which is preliminary data.</text>
</comment>
<feature type="transmembrane region" description="Helical" evidence="9">
    <location>
        <begin position="604"/>
        <end position="623"/>
    </location>
</feature>
<evidence type="ECO:0000256" key="4">
    <source>
        <dbReference type="ARBA" id="ARBA00022692"/>
    </source>
</evidence>
<keyword evidence="3" id="KW-0813">Transport</keyword>
<dbReference type="NCBIfam" id="TIGR00728">
    <property type="entry name" value="OPT_sfam"/>
    <property type="match status" value="1"/>
</dbReference>
<evidence type="ECO:0000313" key="11">
    <source>
        <dbReference type="Proteomes" id="UP001153365"/>
    </source>
</evidence>
<protein>
    <submittedName>
        <fullName evidence="10">OPT oligopeptide transporter protein-domain-containing protein</fullName>
    </submittedName>
</protein>
<feature type="transmembrane region" description="Helical" evidence="9">
    <location>
        <begin position="485"/>
        <end position="507"/>
    </location>
</feature>
<name>A0AAV0BAE6_PHAPC</name>
<feature type="transmembrane region" description="Helical" evidence="9">
    <location>
        <begin position="569"/>
        <end position="592"/>
    </location>
</feature>
<feature type="transmembrane region" description="Helical" evidence="9">
    <location>
        <begin position="134"/>
        <end position="154"/>
    </location>
</feature>
<proteinExistence type="inferred from homology"/>
<feature type="transmembrane region" description="Helical" evidence="9">
    <location>
        <begin position="229"/>
        <end position="249"/>
    </location>
</feature>
<keyword evidence="4 9" id="KW-0812">Transmembrane</keyword>
<evidence type="ECO:0000256" key="5">
    <source>
        <dbReference type="ARBA" id="ARBA00022856"/>
    </source>
</evidence>
<dbReference type="GO" id="GO:0016020">
    <property type="term" value="C:membrane"/>
    <property type="evidence" value="ECO:0007669"/>
    <property type="project" value="UniProtKB-SubCell"/>
</dbReference>
<evidence type="ECO:0000256" key="2">
    <source>
        <dbReference type="ARBA" id="ARBA00008807"/>
    </source>
</evidence>
<keyword evidence="8 9" id="KW-0472">Membrane</keyword>
<comment type="subcellular location">
    <subcellularLocation>
        <location evidence="1">Membrane</location>
        <topology evidence="1">Multi-pass membrane protein</topology>
    </subcellularLocation>
</comment>
<accession>A0AAV0BAE6</accession>
<feature type="transmembrane region" description="Helical" evidence="9">
    <location>
        <begin position="166"/>
        <end position="183"/>
    </location>
</feature>
<dbReference type="GO" id="GO:0015031">
    <property type="term" value="P:protein transport"/>
    <property type="evidence" value="ECO:0007669"/>
    <property type="project" value="UniProtKB-KW"/>
</dbReference>
<evidence type="ECO:0000256" key="9">
    <source>
        <dbReference type="SAM" id="Phobius"/>
    </source>
</evidence>